<feature type="region of interest" description="Disordered" evidence="1">
    <location>
        <begin position="54"/>
        <end position="74"/>
    </location>
</feature>
<evidence type="ECO:0000313" key="2">
    <source>
        <dbReference type="EMBL" id="KAJ9488126.1"/>
    </source>
</evidence>
<comment type="caution">
    <text evidence="2">The sequence shown here is derived from an EMBL/GenBank/DDBJ whole genome shotgun (WGS) entry which is preliminary data.</text>
</comment>
<gene>
    <name evidence="2" type="ORF">VN97_g5172</name>
</gene>
<evidence type="ECO:0000313" key="3">
    <source>
        <dbReference type="Proteomes" id="UP001227192"/>
    </source>
</evidence>
<reference evidence="2" key="2">
    <citation type="journal article" date="2016" name="Fungal Biol.">
        <title>Ochratoxin A production by Penicillium thymicola.</title>
        <authorList>
            <person name="Nguyen H.D.T."/>
            <person name="McMullin D.R."/>
            <person name="Ponomareva E."/>
            <person name="Riley R."/>
            <person name="Pomraning K.R."/>
            <person name="Baker S.E."/>
            <person name="Seifert K.A."/>
        </authorList>
    </citation>
    <scope>NUCLEOTIDE SEQUENCE</scope>
    <source>
        <strain evidence="2">DAOM 180753</strain>
    </source>
</reference>
<accession>A0AAI9X8N4</accession>
<name>A0AAI9X8N4_PENTH</name>
<sequence>MYMYGGSPHAGEPSTVLDVEVRVLWYTATEWSECAIMNNLYDVENSDNQKFHGLKLTRLQPTRSEQNNSHLQEM</sequence>
<dbReference type="AlphaFoldDB" id="A0AAI9X8N4"/>
<feature type="compositionally biased region" description="Polar residues" evidence="1">
    <location>
        <begin position="59"/>
        <end position="74"/>
    </location>
</feature>
<organism evidence="2 3">
    <name type="scientific">Penicillium thymicola</name>
    <dbReference type="NCBI Taxonomy" id="293382"/>
    <lineage>
        <taxon>Eukaryota</taxon>
        <taxon>Fungi</taxon>
        <taxon>Dikarya</taxon>
        <taxon>Ascomycota</taxon>
        <taxon>Pezizomycotina</taxon>
        <taxon>Eurotiomycetes</taxon>
        <taxon>Eurotiomycetidae</taxon>
        <taxon>Eurotiales</taxon>
        <taxon>Aspergillaceae</taxon>
        <taxon>Penicillium</taxon>
    </lineage>
</organism>
<proteinExistence type="predicted"/>
<protein>
    <submittedName>
        <fullName evidence="2">Uncharacterized protein</fullName>
    </submittedName>
</protein>
<reference evidence="2" key="1">
    <citation type="submission" date="2015-06" db="EMBL/GenBank/DDBJ databases">
        <authorList>
            <person name="Nguyen H."/>
        </authorList>
    </citation>
    <scope>NUCLEOTIDE SEQUENCE</scope>
    <source>
        <strain evidence="2">DAOM 180753</strain>
    </source>
</reference>
<dbReference type="EMBL" id="LACB01000129">
    <property type="protein sequence ID" value="KAJ9488126.1"/>
    <property type="molecule type" value="Genomic_DNA"/>
</dbReference>
<keyword evidence="3" id="KW-1185">Reference proteome</keyword>
<evidence type="ECO:0000256" key="1">
    <source>
        <dbReference type="SAM" id="MobiDB-lite"/>
    </source>
</evidence>
<dbReference type="Proteomes" id="UP001227192">
    <property type="component" value="Unassembled WGS sequence"/>
</dbReference>